<gene>
    <name evidence="6" type="ORF">GEV33_003030</name>
</gene>
<name>A0A8J6HTQ1_TENMO</name>
<dbReference type="Pfam" id="PF03328">
    <property type="entry name" value="HpcH_HpaI"/>
    <property type="match status" value="1"/>
</dbReference>
<accession>A0A8J6HTQ1</accession>
<reference evidence="6" key="2">
    <citation type="submission" date="2021-08" db="EMBL/GenBank/DDBJ databases">
        <authorList>
            <person name="Eriksson T."/>
        </authorList>
    </citation>
    <scope>NUCLEOTIDE SEQUENCE</scope>
    <source>
        <strain evidence="6">Stoneville</strain>
        <tissue evidence="6">Whole head</tissue>
    </source>
</reference>
<evidence type="ECO:0000256" key="1">
    <source>
        <dbReference type="ARBA" id="ARBA00001946"/>
    </source>
</evidence>
<keyword evidence="2 4" id="KW-0479">Metal-binding</keyword>
<sequence>MAVVGSTPFRKYTARRALMYVPASDDKKVAKAFATNADCITLDCEDGVALNKKVQARLNIRELLEKGKPARKRRYELVVRVNSIASESAVALLNVVDICKEAVNMSETSKFQPAALLFGSDDYCASIGARRSESSSEIIYARQKVISVARAFNLQAIDMVYIKYQDLKGLKKQAEEGARWGFTGKQIIHPGQIDVTQEAFSPTSAEIEWASGVLKAFHKHQKEGEGAFAYKGNMIDMPTMKQAQNIMDLSNAIMIEK</sequence>
<dbReference type="PANTHER" id="PTHR11105">
    <property type="entry name" value="CITRATE LYASE SUBUNIT BETA-RELATED"/>
    <property type="match status" value="1"/>
</dbReference>
<organism evidence="6 7">
    <name type="scientific">Tenebrio molitor</name>
    <name type="common">Yellow mealworm beetle</name>
    <dbReference type="NCBI Taxonomy" id="7067"/>
    <lineage>
        <taxon>Eukaryota</taxon>
        <taxon>Metazoa</taxon>
        <taxon>Ecdysozoa</taxon>
        <taxon>Arthropoda</taxon>
        <taxon>Hexapoda</taxon>
        <taxon>Insecta</taxon>
        <taxon>Pterygota</taxon>
        <taxon>Neoptera</taxon>
        <taxon>Endopterygota</taxon>
        <taxon>Coleoptera</taxon>
        <taxon>Polyphaga</taxon>
        <taxon>Cucujiformia</taxon>
        <taxon>Tenebrionidae</taxon>
        <taxon>Tenebrio</taxon>
    </lineage>
</organism>
<feature type="domain" description="HpcH/HpaI aldolase/citrate lyase" evidence="5">
    <location>
        <begin position="87"/>
        <end position="190"/>
    </location>
</feature>
<dbReference type="GO" id="GO:0046872">
    <property type="term" value="F:metal ion binding"/>
    <property type="evidence" value="ECO:0007669"/>
    <property type="project" value="UniProtKB-KW"/>
</dbReference>
<dbReference type="PIRSF" id="PIRSF015582">
    <property type="entry name" value="Cit_lyase_B"/>
    <property type="match status" value="1"/>
</dbReference>
<dbReference type="InterPro" id="IPR040442">
    <property type="entry name" value="Pyrv_kinase-like_dom_sf"/>
</dbReference>
<dbReference type="GO" id="GO:0047777">
    <property type="term" value="F:(S)-citramalyl-CoA lyase activity"/>
    <property type="evidence" value="ECO:0007669"/>
    <property type="project" value="TreeGrafter"/>
</dbReference>
<evidence type="ECO:0000259" key="5">
    <source>
        <dbReference type="Pfam" id="PF03328"/>
    </source>
</evidence>
<evidence type="ECO:0000256" key="3">
    <source>
        <dbReference type="ARBA" id="ARBA00022842"/>
    </source>
</evidence>
<keyword evidence="3 4" id="KW-0460">Magnesium</keyword>
<evidence type="ECO:0000313" key="7">
    <source>
        <dbReference type="Proteomes" id="UP000719412"/>
    </source>
</evidence>
<evidence type="ECO:0000256" key="2">
    <source>
        <dbReference type="ARBA" id="ARBA00022723"/>
    </source>
</evidence>
<dbReference type="AlphaFoldDB" id="A0A8J6HTQ1"/>
<comment type="cofactor">
    <cofactor evidence="1">
        <name>Mg(2+)</name>
        <dbReference type="ChEBI" id="CHEBI:18420"/>
    </cofactor>
</comment>
<dbReference type="PANTHER" id="PTHR11105:SF0">
    <property type="entry name" value="CITRAMALYL-COA LYASE, MITOCHONDRIAL"/>
    <property type="match status" value="1"/>
</dbReference>
<comment type="caution">
    <text evidence="6">The sequence shown here is derived from an EMBL/GenBank/DDBJ whole genome shotgun (WGS) entry which is preliminary data.</text>
</comment>
<dbReference type="EMBL" id="JABDTM020013784">
    <property type="protein sequence ID" value="KAH0819761.1"/>
    <property type="molecule type" value="Genomic_DNA"/>
</dbReference>
<evidence type="ECO:0000313" key="6">
    <source>
        <dbReference type="EMBL" id="KAH0819761.1"/>
    </source>
</evidence>
<dbReference type="Gene3D" id="3.20.20.60">
    <property type="entry name" value="Phosphoenolpyruvate-binding domains"/>
    <property type="match status" value="2"/>
</dbReference>
<dbReference type="Proteomes" id="UP000719412">
    <property type="component" value="Unassembled WGS sequence"/>
</dbReference>
<dbReference type="InterPro" id="IPR015813">
    <property type="entry name" value="Pyrv/PenolPyrv_kinase-like_dom"/>
</dbReference>
<keyword evidence="7" id="KW-1185">Reference proteome</keyword>
<proteinExistence type="predicted"/>
<dbReference type="InterPro" id="IPR011206">
    <property type="entry name" value="Citrate_lyase_beta/mcl1/mcl2"/>
</dbReference>
<evidence type="ECO:0000256" key="4">
    <source>
        <dbReference type="PIRSR" id="PIRSR015582-2"/>
    </source>
</evidence>
<feature type="binding site" evidence="4">
    <location>
        <position position="122"/>
    </location>
    <ligand>
        <name>Mg(2+)</name>
        <dbReference type="ChEBI" id="CHEBI:18420"/>
    </ligand>
</feature>
<dbReference type="SUPFAM" id="SSF51621">
    <property type="entry name" value="Phosphoenolpyruvate/pyruvate domain"/>
    <property type="match status" value="1"/>
</dbReference>
<dbReference type="GO" id="GO:0106064">
    <property type="term" value="P:regulation of cobalamin metabolic process"/>
    <property type="evidence" value="ECO:0007669"/>
    <property type="project" value="TreeGrafter"/>
</dbReference>
<protein>
    <recommendedName>
        <fullName evidence="5">HpcH/HpaI aldolase/citrate lyase domain-containing protein</fullName>
    </recommendedName>
</protein>
<reference evidence="6" key="1">
    <citation type="journal article" date="2020" name="J Insects Food Feed">
        <title>The yellow mealworm (Tenebrio molitor) genome: a resource for the emerging insects as food and feed industry.</title>
        <authorList>
            <person name="Eriksson T."/>
            <person name="Andere A."/>
            <person name="Kelstrup H."/>
            <person name="Emery V."/>
            <person name="Picard C."/>
        </authorList>
    </citation>
    <scope>NUCLEOTIDE SEQUENCE</scope>
    <source>
        <strain evidence="6">Stoneville</strain>
        <tissue evidence="6">Whole head</tissue>
    </source>
</reference>
<dbReference type="InterPro" id="IPR040186">
    <property type="entry name" value="Citramalyl-CoA_lyase"/>
</dbReference>
<dbReference type="InterPro" id="IPR005000">
    <property type="entry name" value="Aldolase/citrate-lyase_domain"/>
</dbReference>